<dbReference type="Pfam" id="PF13289">
    <property type="entry name" value="SIR2_2"/>
    <property type="match status" value="1"/>
</dbReference>
<comment type="caution">
    <text evidence="1">The sequence shown here is derived from an EMBL/GenBank/DDBJ whole genome shotgun (WGS) entry which is preliminary data.</text>
</comment>
<reference evidence="2" key="1">
    <citation type="submission" date="2016-09" db="EMBL/GenBank/DDBJ databases">
        <authorList>
            <person name="Greninger A.L."/>
            <person name="Jerome K.R."/>
            <person name="Mcnair B."/>
            <person name="Wallis C."/>
            <person name="Fang F."/>
        </authorList>
    </citation>
    <scope>NUCLEOTIDE SEQUENCE [LARGE SCALE GENOMIC DNA]</scope>
    <source>
        <strain evidence="2">M6</strain>
    </source>
</reference>
<evidence type="ECO:0000313" key="1">
    <source>
        <dbReference type="EMBL" id="ODQ90908.1"/>
    </source>
</evidence>
<dbReference type="Proteomes" id="UP000094053">
    <property type="component" value="Unassembled WGS sequence"/>
</dbReference>
<dbReference type="Gene3D" id="3.40.50.1220">
    <property type="entry name" value="TPP-binding domain"/>
    <property type="match status" value="1"/>
</dbReference>
<proteinExistence type="predicted"/>
<protein>
    <submittedName>
        <fullName evidence="1">Uncharacterized protein</fullName>
    </submittedName>
</protein>
<keyword evidence="2" id="KW-1185">Reference proteome</keyword>
<sequence>MGGHLFIINGDLTKIACDAILVPTDSAFTIEAPWDRLLAGRKDERPDSWRGRRVIALPPRSKEPRIWLGNVGQVGHSSDFSAFEPIVRDFVVEAAAEARRNDDTDRIYAWPKPRLAVNVVGSGQGGGSQKKGNLIRGLVKTLTELAAEYDADIVLVTFGPKSYAAAQRARRQVVQKESETWGFIQSNSPLIEEAHRLANDAIDRHLVLFVGAGASAGAGLPTWKKLLDDLAIEAGFDDEMRKRLAERDLRDQATLIERELKRRGGNLKRSVAERLGNYQRFSLTHGLLASLPSSEAVTTNYDKLFETAYETRGREVAVLPNNPRTTDGHWLLKLHGTVDAPETITLTRSDYLNMPRQYGALMGLVQGLLLMRRMVFVGYSLEDEDFHELIDEVRAARGDTMEIGRGVALTLCENPLDRQLWAKDLDIVPMVTDPGIKIPEAARELELFLDLVGYLSTTSASFFLDESYSDLSDNEAELRDALATLATKTAGSPVDSVSHMVERFLRDLGASN</sequence>
<dbReference type="InterPro" id="IPR029035">
    <property type="entry name" value="DHS-like_NAD/FAD-binding_dom"/>
</dbReference>
<dbReference type="OrthoDB" id="5241047at2"/>
<name>A0A1E3RM30_MYCFV</name>
<organism evidence="1 2">
    <name type="scientific">Mycolicibacterium flavescens</name>
    <name type="common">Mycobacterium flavescens</name>
    <dbReference type="NCBI Taxonomy" id="1776"/>
    <lineage>
        <taxon>Bacteria</taxon>
        <taxon>Bacillati</taxon>
        <taxon>Actinomycetota</taxon>
        <taxon>Actinomycetes</taxon>
        <taxon>Mycobacteriales</taxon>
        <taxon>Mycobacteriaceae</taxon>
        <taxon>Mycolicibacterium</taxon>
    </lineage>
</organism>
<dbReference type="RefSeq" id="WP_069413298.1">
    <property type="nucleotide sequence ID" value="NZ_JACKUL010000026.1"/>
</dbReference>
<dbReference type="EMBL" id="MIHA01000005">
    <property type="protein sequence ID" value="ODQ90908.1"/>
    <property type="molecule type" value="Genomic_DNA"/>
</dbReference>
<evidence type="ECO:0000313" key="2">
    <source>
        <dbReference type="Proteomes" id="UP000094053"/>
    </source>
</evidence>
<dbReference type="STRING" id="1776.BHQ18_09380"/>
<dbReference type="AlphaFoldDB" id="A0A1E3RM30"/>
<gene>
    <name evidence="1" type="ORF">BHQ18_09380</name>
</gene>
<dbReference type="SUPFAM" id="SSF52467">
    <property type="entry name" value="DHS-like NAD/FAD-binding domain"/>
    <property type="match status" value="1"/>
</dbReference>
<accession>A0A1E3RM30</accession>